<proteinExistence type="predicted"/>
<sequence length="237" mass="26896">MAFSTTFPDDDSHRLQGDIELVRAVRATGPDSTAFRYMDETLFDYVMGTLMNLNATQTLRREVRRQCRIPLPSPPRDWGDHSRRVIFFSARTGVDRFMDSYVIGGKWDHRKGASVKTSAVRRGLYSFADEYRIYLREETGKELLFGDPVTLPVQVSRTPLAADPAVLASQRDFLNRLLVGHDEFAVAIFGCVMSGMKHAEIADELDTDVETVDREWRSIKNNLKKRLGKVTADDSSE</sequence>
<gene>
    <name evidence="1" type="ORF">WCD58_32820</name>
</gene>
<accession>A0ABU8MF58</accession>
<evidence type="ECO:0008006" key="3">
    <source>
        <dbReference type="Google" id="ProtNLM"/>
    </source>
</evidence>
<evidence type="ECO:0000313" key="1">
    <source>
        <dbReference type="EMBL" id="MEJ2865975.1"/>
    </source>
</evidence>
<reference evidence="1 2" key="1">
    <citation type="submission" date="2024-03" db="EMBL/GenBank/DDBJ databases">
        <title>Actinomycetospora sp. OC33-EN07, a novel actinomycete isolated from wild orchid (Aerides multiflora).</title>
        <authorList>
            <person name="Suriyachadkun C."/>
        </authorList>
    </citation>
    <scope>NUCLEOTIDE SEQUENCE [LARGE SCALE GENOMIC DNA]</scope>
    <source>
        <strain evidence="1 2">OC33-EN07</strain>
    </source>
</reference>
<organism evidence="1 2">
    <name type="scientific">Actinomycetospora flava</name>
    <dbReference type="NCBI Taxonomy" id="3129232"/>
    <lineage>
        <taxon>Bacteria</taxon>
        <taxon>Bacillati</taxon>
        <taxon>Actinomycetota</taxon>
        <taxon>Actinomycetes</taxon>
        <taxon>Pseudonocardiales</taxon>
        <taxon>Pseudonocardiaceae</taxon>
        <taxon>Actinomycetospora</taxon>
    </lineage>
</organism>
<dbReference type="Proteomes" id="UP001369736">
    <property type="component" value="Unassembled WGS sequence"/>
</dbReference>
<evidence type="ECO:0000313" key="2">
    <source>
        <dbReference type="Proteomes" id="UP001369736"/>
    </source>
</evidence>
<comment type="caution">
    <text evidence="1">The sequence shown here is derived from an EMBL/GenBank/DDBJ whole genome shotgun (WGS) entry which is preliminary data.</text>
</comment>
<dbReference type="RefSeq" id="WP_337707357.1">
    <property type="nucleotide sequence ID" value="NZ_JBBEGM010000025.1"/>
</dbReference>
<keyword evidence="2" id="KW-1185">Reference proteome</keyword>
<protein>
    <recommendedName>
        <fullName evidence="3">DNA-directed RNA polymerase specialized sigma24 family protein</fullName>
    </recommendedName>
</protein>
<dbReference type="EMBL" id="JBBEGM010000025">
    <property type="protein sequence ID" value="MEJ2865975.1"/>
    <property type="molecule type" value="Genomic_DNA"/>
</dbReference>
<name>A0ABU8MF58_9PSEU</name>